<protein>
    <submittedName>
        <fullName evidence="1">Uncharacterized protein</fullName>
    </submittedName>
</protein>
<proteinExistence type="predicted"/>
<dbReference type="GeneID" id="69020534"/>
<dbReference type="Proteomes" id="UP000613401">
    <property type="component" value="Unassembled WGS sequence"/>
</dbReference>
<gene>
    <name evidence="1" type="ORF">GCG54_00013418</name>
</gene>
<reference evidence="1" key="1">
    <citation type="journal article" date="2020" name="Phytopathology">
        <title>Genome sequence and comparative analysis of Colletotrichum gloeosporioides isolated from Liriodendron leaves.</title>
        <authorList>
            <person name="Fu F.F."/>
            <person name="Hao Z."/>
            <person name="Wang P."/>
            <person name="Lu Y."/>
            <person name="Xue L.J."/>
            <person name="Wei G."/>
            <person name="Tian Y."/>
            <person name="Baishi H."/>
            <person name="Xu H."/>
            <person name="Shi J."/>
            <person name="Cheng T."/>
            <person name="Wang G."/>
            <person name="Yi Y."/>
            <person name="Chen J."/>
        </authorList>
    </citation>
    <scope>NUCLEOTIDE SEQUENCE</scope>
    <source>
        <strain evidence="1">Lc1</strain>
    </source>
</reference>
<reference evidence="1" key="2">
    <citation type="submission" date="2020-03" db="EMBL/GenBank/DDBJ databases">
        <authorList>
            <person name="Fu F.-F."/>
            <person name="Chen J."/>
        </authorList>
    </citation>
    <scope>NUCLEOTIDE SEQUENCE</scope>
    <source>
        <strain evidence="1">Lc1</strain>
    </source>
</reference>
<dbReference type="RefSeq" id="XP_045262467.1">
    <property type="nucleotide sequence ID" value="XM_045413271.1"/>
</dbReference>
<evidence type="ECO:0000313" key="2">
    <source>
        <dbReference type="Proteomes" id="UP000613401"/>
    </source>
</evidence>
<sequence length="75" mass="8480">MAGCNFPTTLSEKVSSYGRATGIFELVGEAYGAFSSVHGIMAGEAISKIRETSWWEDFLDFLPLKQVRWREIMMK</sequence>
<keyword evidence="2" id="KW-1185">Reference proteome</keyword>
<name>A0A8H4CG21_COLGL</name>
<dbReference type="AlphaFoldDB" id="A0A8H4CG21"/>
<dbReference type="EMBL" id="WVTB01000055">
    <property type="protein sequence ID" value="KAF3803308.1"/>
    <property type="molecule type" value="Genomic_DNA"/>
</dbReference>
<evidence type="ECO:0000313" key="1">
    <source>
        <dbReference type="EMBL" id="KAF3803308.1"/>
    </source>
</evidence>
<comment type="caution">
    <text evidence="1">The sequence shown here is derived from an EMBL/GenBank/DDBJ whole genome shotgun (WGS) entry which is preliminary data.</text>
</comment>
<organism evidence="1 2">
    <name type="scientific">Colletotrichum gloeosporioides</name>
    <name type="common">Anthracnose fungus</name>
    <name type="synonym">Glomerella cingulata</name>
    <dbReference type="NCBI Taxonomy" id="474922"/>
    <lineage>
        <taxon>Eukaryota</taxon>
        <taxon>Fungi</taxon>
        <taxon>Dikarya</taxon>
        <taxon>Ascomycota</taxon>
        <taxon>Pezizomycotina</taxon>
        <taxon>Sordariomycetes</taxon>
        <taxon>Hypocreomycetidae</taxon>
        <taxon>Glomerellales</taxon>
        <taxon>Glomerellaceae</taxon>
        <taxon>Colletotrichum</taxon>
        <taxon>Colletotrichum gloeosporioides species complex</taxon>
    </lineage>
</organism>
<accession>A0A8H4CG21</accession>